<dbReference type="GO" id="GO:0032259">
    <property type="term" value="P:methylation"/>
    <property type="evidence" value="ECO:0007669"/>
    <property type="project" value="UniProtKB-KW"/>
</dbReference>
<protein>
    <submittedName>
        <fullName evidence="2">Methyltransferase type 12</fullName>
    </submittedName>
</protein>
<reference evidence="2" key="1">
    <citation type="journal article" date="2015" name="PeerJ">
        <title>First genomic representation of candidate bacterial phylum KSB3 points to enhanced environmental sensing as a trigger of wastewater bulking.</title>
        <authorList>
            <person name="Sekiguchi Y."/>
            <person name="Ohashi A."/>
            <person name="Parks D.H."/>
            <person name="Yamauchi T."/>
            <person name="Tyson G.W."/>
            <person name="Hugenholtz P."/>
        </authorList>
    </citation>
    <scope>NUCLEOTIDE SEQUENCE [LARGE SCALE GENOMIC DNA]</scope>
</reference>
<feature type="domain" description="Methyltransferase" evidence="1">
    <location>
        <begin position="54"/>
        <end position="149"/>
    </location>
</feature>
<proteinExistence type="predicted"/>
<name>A0A081BRG7_9BACT</name>
<evidence type="ECO:0000259" key="1">
    <source>
        <dbReference type="Pfam" id="PF13649"/>
    </source>
</evidence>
<dbReference type="AlphaFoldDB" id="A0A081BRG7"/>
<dbReference type="EMBL" id="DF820460">
    <property type="protein sequence ID" value="GAK53998.1"/>
    <property type="molecule type" value="Genomic_DNA"/>
</dbReference>
<dbReference type="PANTHER" id="PTHR47473:SF1">
    <property type="entry name" value="METHYLTRANSFERASE DOMAIN-CONTAINING PROTEIN"/>
    <property type="match status" value="1"/>
</dbReference>
<sequence>MNTQKMTAQTGQTQWLQQYYRLHSKIYDATRWTFLFGRNEIITEIHNARAPARILEIGCGTGKNLARMARLFPQAELTGIDLADAMLKVARKKFAAMPQRVTFVSKPYEQPLAPDNPFDLILCSYSLSMMNPGWEGVIDCAARDLAPGGLMAVVDFHDSPFRAYKKWMALNHVRLDAHLLPKLTERFQPVTQKICPAYRGLWTYFLFLGERRA</sequence>
<dbReference type="Proteomes" id="UP000030700">
    <property type="component" value="Unassembled WGS sequence"/>
</dbReference>
<evidence type="ECO:0000313" key="3">
    <source>
        <dbReference type="Proteomes" id="UP000030700"/>
    </source>
</evidence>
<accession>A0A081BRG7</accession>
<keyword evidence="2" id="KW-0808">Transferase</keyword>
<dbReference type="InterPro" id="IPR041698">
    <property type="entry name" value="Methyltransf_25"/>
</dbReference>
<dbReference type="CDD" id="cd02440">
    <property type="entry name" value="AdoMet_MTases"/>
    <property type="match status" value="1"/>
</dbReference>
<keyword evidence="3" id="KW-1185">Reference proteome</keyword>
<dbReference type="HOGENOM" id="CLU_086922_0_0_0"/>
<keyword evidence="2" id="KW-0489">Methyltransferase</keyword>
<organism evidence="2">
    <name type="scientific">Candidatus Moduliflexus flocculans</name>
    <dbReference type="NCBI Taxonomy" id="1499966"/>
    <lineage>
        <taxon>Bacteria</taxon>
        <taxon>Candidatus Moduliflexota</taxon>
        <taxon>Candidatus Moduliflexia</taxon>
        <taxon>Candidatus Moduliflexales</taxon>
        <taxon>Candidatus Moduliflexaceae</taxon>
    </lineage>
</organism>
<dbReference type="PANTHER" id="PTHR47473">
    <property type="entry name" value="BTA1P"/>
    <property type="match status" value="1"/>
</dbReference>
<dbReference type="InterPro" id="IPR029063">
    <property type="entry name" value="SAM-dependent_MTases_sf"/>
</dbReference>
<evidence type="ECO:0000313" key="2">
    <source>
        <dbReference type="EMBL" id="GAK53998.1"/>
    </source>
</evidence>
<dbReference type="STRING" id="1499966.U14_05275"/>
<dbReference type="Pfam" id="PF13649">
    <property type="entry name" value="Methyltransf_25"/>
    <property type="match status" value="1"/>
</dbReference>
<dbReference type="SUPFAM" id="SSF53335">
    <property type="entry name" value="S-adenosyl-L-methionine-dependent methyltransferases"/>
    <property type="match status" value="1"/>
</dbReference>
<dbReference type="Gene3D" id="3.40.50.150">
    <property type="entry name" value="Vaccinia Virus protein VP39"/>
    <property type="match status" value="1"/>
</dbReference>
<gene>
    <name evidence="2" type="ORF">U14_05275</name>
</gene>
<dbReference type="GO" id="GO:0008168">
    <property type="term" value="F:methyltransferase activity"/>
    <property type="evidence" value="ECO:0007669"/>
    <property type="project" value="UniProtKB-KW"/>
</dbReference>